<dbReference type="GeneID" id="66580125"/>
<organism evidence="1 2">
    <name type="scientific">Holdemanella biformis</name>
    <dbReference type="NCBI Taxonomy" id="1735"/>
    <lineage>
        <taxon>Bacteria</taxon>
        <taxon>Bacillati</taxon>
        <taxon>Bacillota</taxon>
        <taxon>Erysipelotrichia</taxon>
        <taxon>Erysipelotrichales</taxon>
        <taxon>Erysipelotrichaceae</taxon>
        <taxon>Holdemanella</taxon>
    </lineage>
</organism>
<dbReference type="GO" id="GO:0000287">
    <property type="term" value="F:magnesium ion binding"/>
    <property type="evidence" value="ECO:0007669"/>
    <property type="project" value="TreeGrafter"/>
</dbReference>
<dbReference type="InterPro" id="IPR036412">
    <property type="entry name" value="HAD-like_sf"/>
</dbReference>
<dbReference type="PANTHER" id="PTHR10000">
    <property type="entry name" value="PHOSPHOSERINE PHOSPHATASE"/>
    <property type="match status" value="1"/>
</dbReference>
<dbReference type="EMBL" id="QRYQ01000022">
    <property type="protein sequence ID" value="RGU89855.1"/>
    <property type="molecule type" value="Genomic_DNA"/>
</dbReference>
<dbReference type="Proteomes" id="UP000265489">
    <property type="component" value="Unassembled WGS sequence"/>
</dbReference>
<dbReference type="Gene3D" id="3.40.50.1000">
    <property type="entry name" value="HAD superfamily/HAD-like"/>
    <property type="match status" value="1"/>
</dbReference>
<protein>
    <submittedName>
        <fullName evidence="1">HAD-IIB family hydrolase</fullName>
    </submittedName>
</protein>
<comment type="caution">
    <text evidence="1">The sequence shown here is derived from an EMBL/GenBank/DDBJ whole genome shotgun (WGS) entry which is preliminary data.</text>
</comment>
<dbReference type="GO" id="GO:0016791">
    <property type="term" value="F:phosphatase activity"/>
    <property type="evidence" value="ECO:0007669"/>
    <property type="project" value="TreeGrafter"/>
</dbReference>
<evidence type="ECO:0000313" key="2">
    <source>
        <dbReference type="Proteomes" id="UP000265489"/>
    </source>
</evidence>
<dbReference type="AlphaFoldDB" id="A0A395W981"/>
<dbReference type="SUPFAM" id="SSF56784">
    <property type="entry name" value="HAD-like"/>
    <property type="match status" value="1"/>
</dbReference>
<evidence type="ECO:0000313" key="1">
    <source>
        <dbReference type="EMBL" id="RGU89855.1"/>
    </source>
</evidence>
<dbReference type="Gene3D" id="3.30.1240.10">
    <property type="match status" value="1"/>
</dbReference>
<dbReference type="GO" id="GO:0005829">
    <property type="term" value="C:cytosol"/>
    <property type="evidence" value="ECO:0007669"/>
    <property type="project" value="TreeGrafter"/>
</dbReference>
<name>A0A395W981_9FIRM</name>
<dbReference type="InterPro" id="IPR023214">
    <property type="entry name" value="HAD_sf"/>
</dbReference>
<reference evidence="1 2" key="1">
    <citation type="submission" date="2018-08" db="EMBL/GenBank/DDBJ databases">
        <title>A genome reference for cultivated species of the human gut microbiota.</title>
        <authorList>
            <person name="Zou Y."/>
            <person name="Xue W."/>
            <person name="Luo G."/>
        </authorList>
    </citation>
    <scope>NUCLEOTIDE SEQUENCE [LARGE SCALE GENOMIC DNA]</scope>
    <source>
        <strain evidence="1 2">AF15-20</strain>
    </source>
</reference>
<gene>
    <name evidence="1" type="ORF">DWW32_10095</name>
</gene>
<proteinExistence type="predicted"/>
<dbReference type="RefSeq" id="WP_118325668.1">
    <property type="nucleotide sequence ID" value="NZ_QRYH01000019.1"/>
</dbReference>
<dbReference type="PANTHER" id="PTHR10000:SF8">
    <property type="entry name" value="HAD SUPERFAMILY HYDROLASE-LIKE, TYPE 3"/>
    <property type="match status" value="1"/>
</dbReference>
<dbReference type="NCBIfam" id="TIGR01484">
    <property type="entry name" value="HAD-SF-IIB"/>
    <property type="match status" value="1"/>
</dbReference>
<sequence length="257" mass="29604">MLFLSDLDGTLMNSNGTITEEDVNSIYQWTQKHSFGFVTGRDHAFCMELASKYQLSCEYMITDNGANAYYKDQNVYSSLIDLDDGIQMCKEILKYNLDLFYTDEVGNRYYPVSSYGKERLHSFEKKQPSLGRFSNIDILEYLNSRDLGLAKLSMYVENDLDLLLNQFRDLFKNYEVMATSKDYIEITKKGTNKWEAFCHLPVEDAIFIGDGENDLCILKNLKNTYVMDHAPESLKVYGVCIKSVAQAIDIESRKENV</sequence>
<keyword evidence="1" id="KW-0378">Hydrolase</keyword>
<dbReference type="Pfam" id="PF08282">
    <property type="entry name" value="Hydrolase_3"/>
    <property type="match status" value="1"/>
</dbReference>
<accession>A0A395W981</accession>
<dbReference type="InterPro" id="IPR006379">
    <property type="entry name" value="HAD-SF_hydro_IIB"/>
</dbReference>